<dbReference type="GO" id="GO:0005634">
    <property type="term" value="C:nucleus"/>
    <property type="evidence" value="ECO:0007669"/>
    <property type="project" value="UniProtKB-SubCell"/>
</dbReference>
<evidence type="ECO:0000259" key="10">
    <source>
        <dbReference type="PROSITE" id="PS50014"/>
    </source>
</evidence>
<evidence type="ECO:0000256" key="3">
    <source>
        <dbReference type="ARBA" id="ARBA00023015"/>
    </source>
</evidence>
<evidence type="ECO:0000256" key="5">
    <source>
        <dbReference type="ARBA" id="ARBA00023163"/>
    </source>
</evidence>
<accession>A0A9W3FM55</accession>
<feature type="region of interest" description="Disordered" evidence="9">
    <location>
        <begin position="449"/>
        <end position="478"/>
    </location>
</feature>
<feature type="compositionally biased region" description="Basic and acidic residues" evidence="9">
    <location>
        <begin position="11"/>
        <end position="26"/>
    </location>
</feature>
<dbReference type="AlphaFoldDB" id="A0A9W3FM55"/>
<feature type="region of interest" description="Disordered" evidence="9">
    <location>
        <begin position="1"/>
        <end position="26"/>
    </location>
</feature>
<keyword evidence="5" id="KW-0804">Transcription</keyword>
<feature type="compositionally biased region" description="Basic and acidic residues" evidence="9">
    <location>
        <begin position="50"/>
        <end position="62"/>
    </location>
</feature>
<dbReference type="PANTHER" id="PTHR22881">
    <property type="entry name" value="BROMODOMAIN CONTAINING PROTEIN"/>
    <property type="match status" value="1"/>
</dbReference>
<evidence type="ECO:0000256" key="7">
    <source>
        <dbReference type="ARBA" id="ARBA00040982"/>
    </source>
</evidence>
<dbReference type="PROSITE" id="PS50014">
    <property type="entry name" value="BROMODOMAIN_2"/>
    <property type="match status" value="1"/>
</dbReference>
<evidence type="ECO:0000256" key="6">
    <source>
        <dbReference type="ARBA" id="ARBA00023242"/>
    </source>
</evidence>
<keyword evidence="3" id="KW-0805">Transcription regulation</keyword>
<dbReference type="GO" id="GO:0006357">
    <property type="term" value="P:regulation of transcription by RNA polymerase II"/>
    <property type="evidence" value="ECO:0007669"/>
    <property type="project" value="TreeGrafter"/>
</dbReference>
<dbReference type="Pfam" id="PF00439">
    <property type="entry name" value="Bromodomain"/>
    <property type="match status" value="1"/>
</dbReference>
<dbReference type="GO" id="GO:0006325">
    <property type="term" value="P:chromatin organization"/>
    <property type="evidence" value="ECO:0007669"/>
    <property type="project" value="UniProtKB-KW"/>
</dbReference>
<dbReference type="InterPro" id="IPR021900">
    <property type="entry name" value="DUF3512"/>
</dbReference>
<evidence type="ECO:0000256" key="1">
    <source>
        <dbReference type="ARBA" id="ARBA00004123"/>
    </source>
</evidence>
<feature type="domain" description="Bromo" evidence="10">
    <location>
        <begin position="153"/>
        <end position="223"/>
    </location>
</feature>
<feature type="compositionally biased region" description="Basic and acidic residues" evidence="9">
    <location>
        <begin position="74"/>
        <end position="85"/>
    </location>
</feature>
<sequence length="593" mass="66166">MGKKHKKHKTEWRSSYEDYADKPLEKPLKLVLKVGGSEVTELSGSGHDSSYYDDRSDHERERHREKKKKKKKKSEKEKHLDDEERRKRKEEKKRKREKEHCDTEGEADDFGPGRKVEVEPPPDRPVRACRTQPAENESTPIQQLLEHFLRQLQRKDPHGFFAFPVTDAIAPGYSMIIKHPMDFGTMKDKIVANEYKSVTEFKADFKLMCDNAMTYNRPDTVYYKLAKKILHAGFKMMSKQAALLGSEDTAVEEPVPEVVPVQVETAKKSKRPSREVISCVFEPEGNACSLTDSTAEEHVLALVEHAADEARDRINRLVPGGKACFFGDGSLLYSVVNTAEPDADEEETHPVDLSSLSSKLVPGITTLGFREERRSRVTFLSSASTALSLHNNSVFGDLKSDEAELLYSAYGDETGVQCALSLQEFVKGAGSYSRKMVDDLLDQITGGDHSRMLSQLRQRRNVPMKPPDEGKAGDPLGDGGSALDFMAMKSYPDVSLDISVLGCLGKVKKELDPDDGHLNLDETAKLLQDLHEAQVERGGSRPSSNLSSLSNASDRDQHHLGSPSRLSVGEQPEVTHDPYEFLQSPEPAASTKN</sequence>
<dbReference type="SMART" id="SM00297">
    <property type="entry name" value="BROMO"/>
    <property type="match status" value="1"/>
</dbReference>
<evidence type="ECO:0000313" key="11">
    <source>
        <dbReference type="RefSeq" id="XP_045362843.1"/>
    </source>
</evidence>
<dbReference type="InterPro" id="IPR036427">
    <property type="entry name" value="Bromodomain-like_sf"/>
</dbReference>
<keyword evidence="4 8" id="KW-0103">Bromodomain</keyword>
<keyword evidence="2" id="KW-0156">Chromatin regulator</keyword>
<name>A0A9W3FM55_CAMBA</name>
<reference evidence="11" key="1">
    <citation type="submission" date="2025-08" db="UniProtKB">
        <authorList>
            <consortium name="RefSeq"/>
        </authorList>
    </citation>
    <scope>IDENTIFICATION</scope>
</reference>
<dbReference type="PRINTS" id="PR00503">
    <property type="entry name" value="BROMODOMAIN"/>
</dbReference>
<dbReference type="InterPro" id="IPR001487">
    <property type="entry name" value="Bromodomain"/>
</dbReference>
<evidence type="ECO:0000256" key="4">
    <source>
        <dbReference type="ARBA" id="ARBA00023117"/>
    </source>
</evidence>
<dbReference type="InterPro" id="IPR051831">
    <property type="entry name" value="Bromodomain_contain_prot"/>
</dbReference>
<gene>
    <name evidence="11" type="primary">BRD9</name>
</gene>
<dbReference type="Gene3D" id="1.20.920.10">
    <property type="entry name" value="Bromodomain-like"/>
    <property type="match status" value="1"/>
</dbReference>
<feature type="compositionally biased region" description="Basic residues" evidence="9">
    <location>
        <begin position="1"/>
        <end position="10"/>
    </location>
</feature>
<keyword evidence="6" id="KW-0539">Nucleus</keyword>
<dbReference type="CDD" id="cd05513">
    <property type="entry name" value="Bromo_brd7_like"/>
    <property type="match status" value="1"/>
</dbReference>
<feature type="compositionally biased region" description="Basic residues" evidence="9">
    <location>
        <begin position="63"/>
        <end position="73"/>
    </location>
</feature>
<comment type="subcellular location">
    <subcellularLocation>
        <location evidence="1">Nucleus</location>
    </subcellularLocation>
</comment>
<feature type="compositionally biased region" description="Basic residues" evidence="9">
    <location>
        <begin position="86"/>
        <end position="97"/>
    </location>
</feature>
<feature type="compositionally biased region" description="Low complexity" evidence="9">
    <location>
        <begin position="540"/>
        <end position="552"/>
    </location>
</feature>
<evidence type="ECO:0000256" key="8">
    <source>
        <dbReference type="PROSITE-ProRule" id="PRU00035"/>
    </source>
</evidence>
<organism evidence="11">
    <name type="scientific">Camelus bactrianus</name>
    <name type="common">Bactrian camel</name>
    <dbReference type="NCBI Taxonomy" id="9837"/>
    <lineage>
        <taxon>Eukaryota</taxon>
        <taxon>Metazoa</taxon>
        <taxon>Chordata</taxon>
        <taxon>Craniata</taxon>
        <taxon>Vertebrata</taxon>
        <taxon>Euteleostomi</taxon>
        <taxon>Mammalia</taxon>
        <taxon>Eutheria</taxon>
        <taxon>Laurasiatheria</taxon>
        <taxon>Artiodactyla</taxon>
        <taxon>Tylopoda</taxon>
        <taxon>Camelidae</taxon>
        <taxon>Camelus</taxon>
    </lineage>
</organism>
<dbReference type="FunFam" id="1.20.920.10:FF:000022">
    <property type="entry name" value="Putative bromodomain-containing protein 9"/>
    <property type="match status" value="1"/>
</dbReference>
<dbReference type="PANTHER" id="PTHR22881:SF4">
    <property type="entry name" value="BROMODOMAIN-CONTAINING PROTEIN 9"/>
    <property type="match status" value="1"/>
</dbReference>
<feature type="region of interest" description="Disordered" evidence="9">
    <location>
        <begin position="38"/>
        <end position="138"/>
    </location>
</feature>
<dbReference type="SUPFAM" id="SSF47370">
    <property type="entry name" value="Bromodomain"/>
    <property type="match status" value="1"/>
</dbReference>
<dbReference type="CTD" id="65980"/>
<dbReference type="Pfam" id="PF12024">
    <property type="entry name" value="DUF3512"/>
    <property type="match status" value="1"/>
</dbReference>
<evidence type="ECO:0000256" key="2">
    <source>
        <dbReference type="ARBA" id="ARBA00022853"/>
    </source>
</evidence>
<feature type="compositionally biased region" description="Basic and acidic residues" evidence="9">
    <location>
        <begin position="111"/>
        <end position="126"/>
    </location>
</feature>
<protein>
    <recommendedName>
        <fullName evidence="7">Bromodomain-containing protein 9</fullName>
    </recommendedName>
</protein>
<evidence type="ECO:0000256" key="9">
    <source>
        <dbReference type="SAM" id="MobiDB-lite"/>
    </source>
</evidence>
<proteinExistence type="predicted"/>
<feature type="region of interest" description="Disordered" evidence="9">
    <location>
        <begin position="533"/>
        <end position="593"/>
    </location>
</feature>
<dbReference type="RefSeq" id="XP_045362843.1">
    <property type="nucleotide sequence ID" value="XM_045506887.1"/>
</dbReference>